<sequence length="55" mass="6605">MTYFTNKARASTAYKCIDAYIDKERTLCRTVETLFVCRQTKERSYFSICFRITME</sequence>
<keyword evidence="2" id="KW-1185">Reference proteome</keyword>
<reference evidence="1" key="1">
    <citation type="journal article" date="2022" name="IScience">
        <title>Evolution of zygomycete secretomes and the origins of terrestrial fungal ecologies.</title>
        <authorList>
            <person name="Chang Y."/>
            <person name="Wang Y."/>
            <person name="Mondo S."/>
            <person name="Ahrendt S."/>
            <person name="Andreopoulos W."/>
            <person name="Barry K."/>
            <person name="Beard J."/>
            <person name="Benny G.L."/>
            <person name="Blankenship S."/>
            <person name="Bonito G."/>
            <person name="Cuomo C."/>
            <person name="Desiro A."/>
            <person name="Gervers K.A."/>
            <person name="Hundley H."/>
            <person name="Kuo A."/>
            <person name="LaButti K."/>
            <person name="Lang B.F."/>
            <person name="Lipzen A."/>
            <person name="O'Donnell K."/>
            <person name="Pangilinan J."/>
            <person name="Reynolds N."/>
            <person name="Sandor L."/>
            <person name="Smith M.E."/>
            <person name="Tsang A."/>
            <person name="Grigoriev I.V."/>
            <person name="Stajich J.E."/>
            <person name="Spatafora J.W."/>
        </authorList>
    </citation>
    <scope>NUCLEOTIDE SEQUENCE</scope>
    <source>
        <strain evidence="1">RSA 2281</strain>
    </source>
</reference>
<proteinExistence type="predicted"/>
<reference evidence="1" key="2">
    <citation type="submission" date="2023-02" db="EMBL/GenBank/DDBJ databases">
        <authorList>
            <consortium name="DOE Joint Genome Institute"/>
            <person name="Mondo S.J."/>
            <person name="Chang Y."/>
            <person name="Wang Y."/>
            <person name="Ahrendt S."/>
            <person name="Andreopoulos W."/>
            <person name="Barry K."/>
            <person name="Beard J."/>
            <person name="Benny G.L."/>
            <person name="Blankenship S."/>
            <person name="Bonito G."/>
            <person name="Cuomo C."/>
            <person name="Desiro A."/>
            <person name="Gervers K.A."/>
            <person name="Hundley H."/>
            <person name="Kuo A."/>
            <person name="LaButti K."/>
            <person name="Lang B.F."/>
            <person name="Lipzen A."/>
            <person name="O'Donnell K."/>
            <person name="Pangilinan J."/>
            <person name="Reynolds N."/>
            <person name="Sandor L."/>
            <person name="Smith M.W."/>
            <person name="Tsang A."/>
            <person name="Grigoriev I.V."/>
            <person name="Stajich J.E."/>
            <person name="Spatafora J.W."/>
        </authorList>
    </citation>
    <scope>NUCLEOTIDE SEQUENCE</scope>
    <source>
        <strain evidence="1">RSA 2281</strain>
    </source>
</reference>
<protein>
    <submittedName>
        <fullName evidence="1">Uncharacterized protein</fullName>
    </submittedName>
</protein>
<comment type="caution">
    <text evidence="1">The sequence shown here is derived from an EMBL/GenBank/DDBJ whole genome shotgun (WGS) entry which is preliminary data.</text>
</comment>
<name>A0AAD5KUZ5_9FUNG</name>
<evidence type="ECO:0000313" key="1">
    <source>
        <dbReference type="EMBL" id="KAI9275966.1"/>
    </source>
</evidence>
<evidence type="ECO:0000313" key="2">
    <source>
        <dbReference type="Proteomes" id="UP001209540"/>
    </source>
</evidence>
<organism evidence="1 2">
    <name type="scientific">Phascolomyces articulosus</name>
    <dbReference type="NCBI Taxonomy" id="60185"/>
    <lineage>
        <taxon>Eukaryota</taxon>
        <taxon>Fungi</taxon>
        <taxon>Fungi incertae sedis</taxon>
        <taxon>Mucoromycota</taxon>
        <taxon>Mucoromycotina</taxon>
        <taxon>Mucoromycetes</taxon>
        <taxon>Mucorales</taxon>
        <taxon>Lichtheimiaceae</taxon>
        <taxon>Phascolomyces</taxon>
    </lineage>
</organism>
<dbReference type="EMBL" id="JAIXMP010000003">
    <property type="protein sequence ID" value="KAI9275966.1"/>
    <property type="molecule type" value="Genomic_DNA"/>
</dbReference>
<dbReference type="Proteomes" id="UP001209540">
    <property type="component" value="Unassembled WGS sequence"/>
</dbReference>
<dbReference type="AlphaFoldDB" id="A0AAD5KUZ5"/>
<accession>A0AAD5KUZ5</accession>
<gene>
    <name evidence="1" type="ORF">BDA99DRAFT_496984</name>
</gene>